<dbReference type="Proteomes" id="UP001324287">
    <property type="component" value="Chromosome"/>
</dbReference>
<sequence>MLAANALHTTNSSVAAIFRKIEMDRPTLLFDEVDAIFGRYGKDEDNESLRGLLNSGHARGTPSSGA</sequence>
<evidence type="ECO:0000313" key="2">
    <source>
        <dbReference type="EMBL" id="WRL65503.1"/>
    </source>
</evidence>
<dbReference type="RefSeq" id="WP_324276825.1">
    <property type="nucleotide sequence ID" value="NZ_CP141261.1"/>
</dbReference>
<evidence type="ECO:0008006" key="4">
    <source>
        <dbReference type="Google" id="ProtNLM"/>
    </source>
</evidence>
<evidence type="ECO:0000313" key="3">
    <source>
        <dbReference type="Proteomes" id="UP001324287"/>
    </source>
</evidence>
<accession>A0ABZ1B3Y4</accession>
<proteinExistence type="predicted"/>
<dbReference type="EMBL" id="CP141261">
    <property type="protein sequence ID" value="WRL65503.1"/>
    <property type="molecule type" value="Genomic_DNA"/>
</dbReference>
<organism evidence="2 3">
    <name type="scientific">Blastococcus brunescens</name>
    <dbReference type="NCBI Taxonomy" id="1564165"/>
    <lineage>
        <taxon>Bacteria</taxon>
        <taxon>Bacillati</taxon>
        <taxon>Actinomycetota</taxon>
        <taxon>Actinomycetes</taxon>
        <taxon>Geodermatophilales</taxon>
        <taxon>Geodermatophilaceae</taxon>
        <taxon>Blastococcus</taxon>
    </lineage>
</organism>
<keyword evidence="3" id="KW-1185">Reference proteome</keyword>
<evidence type="ECO:0000256" key="1">
    <source>
        <dbReference type="SAM" id="MobiDB-lite"/>
    </source>
</evidence>
<reference evidence="2 3" key="1">
    <citation type="submission" date="2023-12" db="EMBL/GenBank/DDBJ databases">
        <title>Blastococcus brunescens sp. nov., an actonobacterium isolated from sandstone collected in sahara desert.</title>
        <authorList>
            <person name="Gtari M."/>
            <person name="Ghodhbane F."/>
        </authorList>
    </citation>
    <scope>NUCLEOTIDE SEQUENCE [LARGE SCALE GENOMIC DNA]</scope>
    <source>
        <strain evidence="2 3">BMG 8361</strain>
    </source>
</reference>
<protein>
    <recommendedName>
        <fullName evidence="4">ATPase AAA-type core domain-containing protein</fullName>
    </recommendedName>
</protein>
<feature type="region of interest" description="Disordered" evidence="1">
    <location>
        <begin position="47"/>
        <end position="66"/>
    </location>
</feature>
<gene>
    <name evidence="2" type="ORF">U6N30_07865</name>
</gene>
<name>A0ABZ1B3Y4_9ACTN</name>